<dbReference type="EMBL" id="JACJLL010000069">
    <property type="protein sequence ID" value="MBM6819888.1"/>
    <property type="molecule type" value="Genomic_DNA"/>
</dbReference>
<dbReference type="Proteomes" id="UP000767334">
    <property type="component" value="Unassembled WGS sequence"/>
</dbReference>
<gene>
    <name evidence="1" type="ORF">H6A19_11165</name>
</gene>
<name>A0ABS2FJ05_9CLOT</name>
<comment type="caution">
    <text evidence="1">The sequence shown here is derived from an EMBL/GenBank/DDBJ whole genome shotgun (WGS) entry which is preliminary data.</text>
</comment>
<sequence length="50" mass="5647">MENVYSQIDVNAYVAKYMDETGCNLNEACEELGIDPSKVFSFSSEEDDDM</sequence>
<dbReference type="RefSeq" id="WP_166484738.1">
    <property type="nucleotide sequence ID" value="NZ_JACJLL010000069.1"/>
</dbReference>
<keyword evidence="2" id="KW-1185">Reference proteome</keyword>
<proteinExistence type="predicted"/>
<evidence type="ECO:0000313" key="2">
    <source>
        <dbReference type="Proteomes" id="UP000767334"/>
    </source>
</evidence>
<accession>A0ABS2FJ05</accession>
<reference evidence="1 2" key="1">
    <citation type="journal article" date="2021" name="Sci. Rep.">
        <title>The distribution of antibiotic resistance genes in chicken gut microbiota commensals.</title>
        <authorList>
            <person name="Juricova H."/>
            <person name="Matiasovicova J."/>
            <person name="Kubasova T."/>
            <person name="Cejkova D."/>
            <person name="Rychlik I."/>
        </authorList>
    </citation>
    <scope>NUCLEOTIDE SEQUENCE [LARGE SCALE GENOMIC DNA]</scope>
    <source>
        <strain evidence="1 2">An435</strain>
    </source>
</reference>
<protein>
    <submittedName>
        <fullName evidence="1">Uncharacterized protein</fullName>
    </submittedName>
</protein>
<organism evidence="1 2">
    <name type="scientific">Clostridium saudiense</name>
    <dbReference type="NCBI Taxonomy" id="1414720"/>
    <lineage>
        <taxon>Bacteria</taxon>
        <taxon>Bacillati</taxon>
        <taxon>Bacillota</taxon>
        <taxon>Clostridia</taxon>
        <taxon>Eubacteriales</taxon>
        <taxon>Clostridiaceae</taxon>
        <taxon>Clostridium</taxon>
    </lineage>
</organism>
<evidence type="ECO:0000313" key="1">
    <source>
        <dbReference type="EMBL" id="MBM6819888.1"/>
    </source>
</evidence>